<reference evidence="3" key="1">
    <citation type="submission" date="2021-12" db="EMBL/GenBank/DDBJ databases">
        <authorList>
            <person name="Li Y."/>
        </authorList>
    </citation>
    <scope>NUCLEOTIDE SEQUENCE</scope>
    <source>
        <strain evidence="3">DKSPLA3</strain>
    </source>
</reference>
<dbReference type="InterPro" id="IPR029058">
    <property type="entry name" value="AB_hydrolase_fold"/>
</dbReference>
<dbReference type="Gene3D" id="3.40.50.1820">
    <property type="entry name" value="alpha/beta hydrolase"/>
    <property type="match status" value="1"/>
</dbReference>
<proteinExistence type="predicted"/>
<dbReference type="Pfam" id="PF00561">
    <property type="entry name" value="Abhydrolase_1"/>
    <property type="match status" value="1"/>
</dbReference>
<dbReference type="EMBL" id="JAJOZR010000017">
    <property type="protein sequence ID" value="MCD7111540.1"/>
    <property type="molecule type" value="Genomic_DNA"/>
</dbReference>
<feature type="region of interest" description="Disordered" evidence="1">
    <location>
        <begin position="171"/>
        <end position="195"/>
    </location>
</feature>
<evidence type="ECO:0000313" key="4">
    <source>
        <dbReference type="Proteomes" id="UP001139089"/>
    </source>
</evidence>
<dbReference type="GO" id="GO:0017171">
    <property type="term" value="F:serine hydrolase activity"/>
    <property type="evidence" value="ECO:0007669"/>
    <property type="project" value="TreeGrafter"/>
</dbReference>
<dbReference type="PANTHER" id="PTHR46331">
    <property type="entry name" value="VALACYCLOVIR HYDROLASE"/>
    <property type="match status" value="1"/>
</dbReference>
<organism evidence="3 4">
    <name type="scientific">Rhizobium quercicola</name>
    <dbReference type="NCBI Taxonomy" id="2901226"/>
    <lineage>
        <taxon>Bacteria</taxon>
        <taxon>Pseudomonadati</taxon>
        <taxon>Pseudomonadota</taxon>
        <taxon>Alphaproteobacteria</taxon>
        <taxon>Hyphomicrobiales</taxon>
        <taxon>Rhizobiaceae</taxon>
        <taxon>Rhizobium/Agrobacterium group</taxon>
        <taxon>Rhizobium</taxon>
    </lineage>
</organism>
<dbReference type="RefSeq" id="WP_231816619.1">
    <property type="nucleotide sequence ID" value="NZ_JAJOZR010000017.1"/>
</dbReference>
<feature type="compositionally biased region" description="Basic and acidic residues" evidence="1">
    <location>
        <begin position="180"/>
        <end position="190"/>
    </location>
</feature>
<evidence type="ECO:0000256" key="1">
    <source>
        <dbReference type="SAM" id="MobiDB-lite"/>
    </source>
</evidence>
<dbReference type="Proteomes" id="UP001139089">
    <property type="component" value="Unassembled WGS sequence"/>
</dbReference>
<feature type="domain" description="AB hydrolase-1" evidence="2">
    <location>
        <begin position="64"/>
        <end position="166"/>
    </location>
</feature>
<dbReference type="PANTHER" id="PTHR46331:SF2">
    <property type="entry name" value="VALACYCLOVIR HYDROLASE"/>
    <property type="match status" value="1"/>
</dbReference>
<evidence type="ECO:0000259" key="2">
    <source>
        <dbReference type="Pfam" id="PF00561"/>
    </source>
</evidence>
<gene>
    <name evidence="3" type="ORF">LRX75_21110</name>
</gene>
<dbReference type="PROSITE" id="PS51257">
    <property type="entry name" value="PROKAR_LIPOPROTEIN"/>
    <property type="match status" value="1"/>
</dbReference>
<dbReference type="PRINTS" id="PR00111">
    <property type="entry name" value="ABHYDROLASE"/>
</dbReference>
<evidence type="ECO:0000313" key="3">
    <source>
        <dbReference type="EMBL" id="MCD7111540.1"/>
    </source>
</evidence>
<keyword evidence="3" id="KW-0378">Hydrolase</keyword>
<sequence length="288" mass="31382">MSGLKGLVLALIVFALGCLGVVGDERWYRFNPPPPLPRADESGFAAVNGIRMYYAVYGKGKGSPILLIHGGMGSADVWGFQVPILAKTHEVIVADSRGHGHSTRTDAPFTYHLMAEDYVALLDTLKVERTALVGWSDGGIIGLDIALHHPERLTKLFAQAANVSPDGLLPQPRFSLHQSDGNRDETDYRRLSSTPDDYPAFRDAIARLWETEPHYSEAELKSIRVPTLIALGDHDEAVSRAHSEYIARTIPGARFLLLEDVGHKAIYQDPAGYAAAVLAFIDGSAPKT</sequence>
<protein>
    <submittedName>
        <fullName evidence="3">Alpha/beta hydrolase</fullName>
    </submittedName>
</protein>
<accession>A0A9X1NUN8</accession>
<name>A0A9X1NUN8_9HYPH</name>
<dbReference type="SUPFAM" id="SSF53474">
    <property type="entry name" value="alpha/beta-Hydrolases"/>
    <property type="match status" value="1"/>
</dbReference>
<dbReference type="InterPro" id="IPR000073">
    <property type="entry name" value="AB_hydrolase_1"/>
</dbReference>
<comment type="caution">
    <text evidence="3">The sequence shown here is derived from an EMBL/GenBank/DDBJ whole genome shotgun (WGS) entry which is preliminary data.</text>
</comment>
<dbReference type="AlphaFoldDB" id="A0A9X1NUN8"/>
<keyword evidence="4" id="KW-1185">Reference proteome</keyword>